<feature type="binding site" evidence="3">
    <location>
        <position position="159"/>
    </location>
    <ligand>
        <name>Cu cation</name>
        <dbReference type="ChEBI" id="CHEBI:23378"/>
    </ligand>
</feature>
<dbReference type="Pfam" id="PF02630">
    <property type="entry name" value="SCO1-SenC"/>
    <property type="match status" value="1"/>
</dbReference>
<evidence type="ECO:0000256" key="2">
    <source>
        <dbReference type="ARBA" id="ARBA00023008"/>
    </source>
</evidence>
<proteinExistence type="inferred from homology"/>
<evidence type="ECO:0000256" key="5">
    <source>
        <dbReference type="SAM" id="Phobius"/>
    </source>
</evidence>
<evidence type="ECO:0000256" key="1">
    <source>
        <dbReference type="ARBA" id="ARBA00010996"/>
    </source>
</evidence>
<feature type="domain" description="Thioredoxin" evidence="6">
    <location>
        <begin position="33"/>
        <end position="194"/>
    </location>
</feature>
<feature type="binding site" evidence="3">
    <location>
        <position position="75"/>
    </location>
    <ligand>
        <name>Cu cation</name>
        <dbReference type="ChEBI" id="CHEBI:23378"/>
    </ligand>
</feature>
<dbReference type="AlphaFoldDB" id="A0A2S9Q7H4"/>
<dbReference type="PANTHER" id="PTHR12151:SF25">
    <property type="entry name" value="LINALOOL DEHYDRATASE_ISOMERASE DOMAIN-CONTAINING PROTEIN"/>
    <property type="match status" value="1"/>
</dbReference>
<dbReference type="Gene3D" id="3.40.30.10">
    <property type="entry name" value="Glutaredoxin"/>
    <property type="match status" value="1"/>
</dbReference>
<sequence>MAAFQRRKYLIGSAAFLVFAGLGLWALFLSQHRPIGLIDKPFKLTDAEGRIFDSRELQGKPSLVYFGFTHCPDICPTTLFLLAQVLKKLGPDAARINALFITVDPDRDTPEQLKASLAAYDPHLRGLTGDPAQLAALRVIYGIDARILAGTGRNYNIDHTNTVFVLDRGGRVRSSFDLHASSDEVVALLEAVMQGR</sequence>
<protein>
    <submittedName>
        <fullName evidence="7">Copper-binding protein</fullName>
    </submittedName>
</protein>
<keyword evidence="5" id="KW-1133">Transmembrane helix</keyword>
<evidence type="ECO:0000259" key="6">
    <source>
        <dbReference type="PROSITE" id="PS51352"/>
    </source>
</evidence>
<gene>
    <name evidence="7" type="ORF">C5L14_22955</name>
</gene>
<dbReference type="EMBL" id="PUEJ01000009">
    <property type="protein sequence ID" value="PRH85307.1"/>
    <property type="molecule type" value="Genomic_DNA"/>
</dbReference>
<evidence type="ECO:0000313" key="8">
    <source>
        <dbReference type="Proteomes" id="UP000237682"/>
    </source>
</evidence>
<dbReference type="PANTHER" id="PTHR12151">
    <property type="entry name" value="ELECTRON TRANSPORT PROTIN SCO1/SENC FAMILY MEMBER"/>
    <property type="match status" value="1"/>
</dbReference>
<organism evidence="7 8">
    <name type="scientific">Labrys okinawensis</name>
    <dbReference type="NCBI Taxonomy" id="346911"/>
    <lineage>
        <taxon>Bacteria</taxon>
        <taxon>Pseudomonadati</taxon>
        <taxon>Pseudomonadota</taxon>
        <taxon>Alphaproteobacteria</taxon>
        <taxon>Hyphomicrobiales</taxon>
        <taxon>Xanthobacteraceae</taxon>
        <taxon>Labrys</taxon>
    </lineage>
</organism>
<dbReference type="InterPro" id="IPR013766">
    <property type="entry name" value="Thioredoxin_domain"/>
</dbReference>
<dbReference type="InterPro" id="IPR003782">
    <property type="entry name" value="SCO1/SenC"/>
</dbReference>
<evidence type="ECO:0000256" key="3">
    <source>
        <dbReference type="PIRSR" id="PIRSR603782-1"/>
    </source>
</evidence>
<comment type="caution">
    <text evidence="7">The sequence shown here is derived from an EMBL/GenBank/DDBJ whole genome shotgun (WGS) entry which is preliminary data.</text>
</comment>
<keyword evidence="4" id="KW-1015">Disulfide bond</keyword>
<feature type="binding site" evidence="3">
    <location>
        <position position="71"/>
    </location>
    <ligand>
        <name>Cu cation</name>
        <dbReference type="ChEBI" id="CHEBI:23378"/>
    </ligand>
</feature>
<dbReference type="InterPro" id="IPR036249">
    <property type="entry name" value="Thioredoxin-like_sf"/>
</dbReference>
<comment type="similarity">
    <text evidence="1">Belongs to the SCO1/2 family.</text>
</comment>
<evidence type="ECO:0000256" key="4">
    <source>
        <dbReference type="PIRSR" id="PIRSR603782-2"/>
    </source>
</evidence>
<dbReference type="RefSeq" id="WP_105864397.1">
    <property type="nucleotide sequence ID" value="NZ_PUEJ01000009.1"/>
</dbReference>
<feature type="transmembrane region" description="Helical" evidence="5">
    <location>
        <begin position="9"/>
        <end position="28"/>
    </location>
</feature>
<keyword evidence="8" id="KW-1185">Reference proteome</keyword>
<dbReference type="GO" id="GO:0046872">
    <property type="term" value="F:metal ion binding"/>
    <property type="evidence" value="ECO:0007669"/>
    <property type="project" value="UniProtKB-KW"/>
</dbReference>
<dbReference type="Proteomes" id="UP000237682">
    <property type="component" value="Unassembled WGS sequence"/>
</dbReference>
<evidence type="ECO:0000313" key="7">
    <source>
        <dbReference type="EMBL" id="PRH85307.1"/>
    </source>
</evidence>
<dbReference type="OrthoDB" id="9790194at2"/>
<feature type="disulfide bond" description="Redox-active" evidence="4">
    <location>
        <begin position="71"/>
        <end position="75"/>
    </location>
</feature>
<keyword evidence="3" id="KW-0479">Metal-binding</keyword>
<keyword evidence="5" id="KW-0812">Transmembrane</keyword>
<keyword evidence="5" id="KW-0472">Membrane</keyword>
<dbReference type="PROSITE" id="PS51352">
    <property type="entry name" value="THIOREDOXIN_2"/>
    <property type="match status" value="1"/>
</dbReference>
<accession>A0A2S9Q7H4</accession>
<dbReference type="CDD" id="cd02968">
    <property type="entry name" value="SCO"/>
    <property type="match status" value="1"/>
</dbReference>
<dbReference type="SUPFAM" id="SSF52833">
    <property type="entry name" value="Thioredoxin-like"/>
    <property type="match status" value="1"/>
</dbReference>
<name>A0A2S9Q7H4_9HYPH</name>
<keyword evidence="2 3" id="KW-0186">Copper</keyword>
<reference evidence="7 8" key="1">
    <citation type="submission" date="2018-02" db="EMBL/GenBank/DDBJ databases">
        <title>Whole genome sequencing of endophytic bacterium.</title>
        <authorList>
            <person name="Eedara R."/>
            <person name="Podile A.R."/>
        </authorList>
    </citation>
    <scope>NUCLEOTIDE SEQUENCE [LARGE SCALE GENOMIC DNA]</scope>
    <source>
        <strain evidence="7 8">RP1T</strain>
    </source>
</reference>